<accession>A0A0E0MFT1</accession>
<dbReference type="HOGENOM" id="CLU_2350359_0_0_1"/>
<dbReference type="EnsemblPlants" id="OPUNC11G12510.1">
    <property type="protein sequence ID" value="OPUNC11G12510.1"/>
    <property type="gene ID" value="OPUNC11G12510"/>
</dbReference>
<name>A0A0E0MFT1_ORYPU</name>
<dbReference type="Gramene" id="OPUNC11G12510.1">
    <property type="protein sequence ID" value="OPUNC11G12510.1"/>
    <property type="gene ID" value="OPUNC11G12510"/>
</dbReference>
<sequence>MSSSSMQPSVYCGYPYSFSSTIHEFFWSYLCCSIFLELTLHATFYFVDFRLKLAEFCLACKMASFGCDQFLSCYHGSNVSFSLYKFCFLLVHNILLF</sequence>
<evidence type="ECO:0000313" key="2">
    <source>
        <dbReference type="EnsemblPlants" id="OPUNC11G12510.1"/>
    </source>
</evidence>
<reference evidence="2" key="1">
    <citation type="submission" date="2015-04" db="UniProtKB">
        <authorList>
            <consortium name="EnsemblPlants"/>
        </authorList>
    </citation>
    <scope>IDENTIFICATION</scope>
</reference>
<keyword evidence="3" id="KW-1185">Reference proteome</keyword>
<keyword evidence="1" id="KW-1133">Transmembrane helix</keyword>
<reference evidence="2" key="2">
    <citation type="submission" date="2018-05" db="EMBL/GenBank/DDBJ databases">
        <title>OpunRS2 (Oryza punctata Reference Sequence Version 2).</title>
        <authorList>
            <person name="Zhang J."/>
            <person name="Kudrna D."/>
            <person name="Lee S."/>
            <person name="Talag J."/>
            <person name="Welchert J."/>
            <person name="Wing R.A."/>
        </authorList>
    </citation>
    <scope>NUCLEOTIDE SEQUENCE [LARGE SCALE GENOMIC DNA]</scope>
</reference>
<proteinExistence type="predicted"/>
<evidence type="ECO:0000256" key="1">
    <source>
        <dbReference type="SAM" id="Phobius"/>
    </source>
</evidence>
<protein>
    <submittedName>
        <fullName evidence="2">Uncharacterized protein</fullName>
    </submittedName>
</protein>
<keyword evidence="1" id="KW-0472">Membrane</keyword>
<keyword evidence="1" id="KW-0812">Transmembrane</keyword>
<dbReference type="Proteomes" id="UP000026962">
    <property type="component" value="Chromosome 11"/>
</dbReference>
<organism evidence="2">
    <name type="scientific">Oryza punctata</name>
    <name type="common">Red rice</name>
    <dbReference type="NCBI Taxonomy" id="4537"/>
    <lineage>
        <taxon>Eukaryota</taxon>
        <taxon>Viridiplantae</taxon>
        <taxon>Streptophyta</taxon>
        <taxon>Embryophyta</taxon>
        <taxon>Tracheophyta</taxon>
        <taxon>Spermatophyta</taxon>
        <taxon>Magnoliopsida</taxon>
        <taxon>Liliopsida</taxon>
        <taxon>Poales</taxon>
        <taxon>Poaceae</taxon>
        <taxon>BOP clade</taxon>
        <taxon>Oryzoideae</taxon>
        <taxon>Oryzeae</taxon>
        <taxon>Oryzinae</taxon>
        <taxon>Oryza</taxon>
    </lineage>
</organism>
<feature type="transmembrane region" description="Helical" evidence="1">
    <location>
        <begin position="26"/>
        <end position="47"/>
    </location>
</feature>
<dbReference type="AlphaFoldDB" id="A0A0E0MFT1"/>
<evidence type="ECO:0000313" key="3">
    <source>
        <dbReference type="Proteomes" id="UP000026962"/>
    </source>
</evidence>